<reference evidence="2" key="1">
    <citation type="journal article" date="2013" name="Nat. Genet.">
        <title>The draft genomes of soft-shell turtle and green sea turtle yield insights into the development and evolution of the turtle-specific body plan.</title>
        <authorList>
            <person name="Wang Z."/>
            <person name="Pascual-Anaya J."/>
            <person name="Zadissa A."/>
            <person name="Li W."/>
            <person name="Niimura Y."/>
            <person name="Huang Z."/>
            <person name="Li C."/>
            <person name="White S."/>
            <person name="Xiong Z."/>
            <person name="Fang D."/>
            <person name="Wang B."/>
            <person name="Ming Y."/>
            <person name="Chen Y."/>
            <person name="Zheng Y."/>
            <person name="Kuraku S."/>
            <person name="Pignatelli M."/>
            <person name="Herrero J."/>
            <person name="Beal K."/>
            <person name="Nozawa M."/>
            <person name="Li Q."/>
            <person name="Wang J."/>
            <person name="Zhang H."/>
            <person name="Yu L."/>
            <person name="Shigenobu S."/>
            <person name="Wang J."/>
            <person name="Liu J."/>
            <person name="Flicek P."/>
            <person name="Searle S."/>
            <person name="Wang J."/>
            <person name="Kuratani S."/>
            <person name="Yin Y."/>
            <person name="Aken B."/>
            <person name="Zhang G."/>
            <person name="Irie N."/>
        </authorList>
    </citation>
    <scope>NUCLEOTIDE SEQUENCE [LARGE SCALE GENOMIC DNA]</scope>
</reference>
<dbReference type="AlphaFoldDB" id="M7CD06"/>
<sequence>MYSSLSFQLRVANHQALLGRYEFNLWGSLPKFEDSLQERNRKEFKALVEEGIAAATAPPQAASGRRADMASAVSMRQASWLLLSGLSSEAQTFLFDNKALFADKRIQSCVA</sequence>
<name>M7CD06_CHEMY</name>
<organism evidence="1 2">
    <name type="scientific">Chelonia mydas</name>
    <name type="common">Green sea-turtle</name>
    <name type="synonym">Chelonia agassizi</name>
    <dbReference type="NCBI Taxonomy" id="8469"/>
    <lineage>
        <taxon>Eukaryota</taxon>
        <taxon>Metazoa</taxon>
        <taxon>Chordata</taxon>
        <taxon>Craniata</taxon>
        <taxon>Vertebrata</taxon>
        <taxon>Euteleostomi</taxon>
        <taxon>Archelosauria</taxon>
        <taxon>Testudinata</taxon>
        <taxon>Testudines</taxon>
        <taxon>Cryptodira</taxon>
        <taxon>Durocryptodira</taxon>
        <taxon>Americhelydia</taxon>
        <taxon>Chelonioidea</taxon>
        <taxon>Cheloniidae</taxon>
        <taxon>Chelonia</taxon>
    </lineage>
</organism>
<gene>
    <name evidence="1" type="ORF">UY3_00083</name>
</gene>
<protein>
    <submittedName>
        <fullName evidence="1">Uncharacterized protein</fullName>
    </submittedName>
</protein>
<evidence type="ECO:0000313" key="2">
    <source>
        <dbReference type="Proteomes" id="UP000031443"/>
    </source>
</evidence>
<dbReference type="Proteomes" id="UP000031443">
    <property type="component" value="Unassembled WGS sequence"/>
</dbReference>
<dbReference type="Gene3D" id="1.10.287.3160">
    <property type="match status" value="1"/>
</dbReference>
<dbReference type="EMBL" id="KB469743">
    <property type="protein sequence ID" value="EMP42618.1"/>
    <property type="molecule type" value="Genomic_DNA"/>
</dbReference>
<proteinExistence type="predicted"/>
<keyword evidence="2" id="KW-1185">Reference proteome</keyword>
<evidence type="ECO:0000313" key="1">
    <source>
        <dbReference type="EMBL" id="EMP42618.1"/>
    </source>
</evidence>
<accession>M7CD06</accession>